<feature type="signal peptide" evidence="2">
    <location>
        <begin position="1"/>
        <end position="21"/>
    </location>
</feature>
<accession>A0A0L0DQ91</accession>
<dbReference type="RefSeq" id="XP_013753832.1">
    <property type="nucleotide sequence ID" value="XM_013898378.1"/>
</dbReference>
<dbReference type="eggNOG" id="KOG1543">
    <property type="taxonomic scope" value="Eukaryota"/>
</dbReference>
<dbReference type="Pfam" id="PF00112">
    <property type="entry name" value="Peptidase_C1"/>
    <property type="match status" value="1"/>
</dbReference>
<dbReference type="OMA" id="ADEHRIM"/>
<evidence type="ECO:0000313" key="5">
    <source>
        <dbReference type="Proteomes" id="UP000054408"/>
    </source>
</evidence>
<proteinExistence type="inferred from homology"/>
<dbReference type="GO" id="GO:0008234">
    <property type="term" value="F:cysteine-type peptidase activity"/>
    <property type="evidence" value="ECO:0007669"/>
    <property type="project" value="InterPro"/>
</dbReference>
<comment type="similarity">
    <text evidence="1">Belongs to the peptidase C1 family.</text>
</comment>
<sequence>MAGARARLVVVVVSVAMVVLAAVVRHAAATGGMGVARTPTGAPLPQAQYEVAVAASGRAAGLPKRFMVNETFPDCLPPVLNQGGCGSCWAFAASEVLSARTCIYAGEKVVLSPQALVSCDDVLKCEMGVLGGRAWHDLTKHGIPTLECVPYVSGDGKVPACPTQCSAPGVAWKTYAAANYTHVGSFIDPASHIAAIKRAIMGGPVDVTFNVFAKFQEYPAGGVVFDGCHLSDGGRFTGMHSVMIVGWDDDMMGHGPAWLVQNSWGEAWPATTPMGVPAGHFWIKAGVDCAGIESMVYAGFPATA</sequence>
<protein>
    <submittedName>
        <fullName evidence="4">Peptidase C1A</fullName>
    </submittedName>
</protein>
<name>A0A0L0DQ91_THETB</name>
<dbReference type="PROSITE" id="PS00139">
    <property type="entry name" value="THIOL_PROTEASE_CYS"/>
    <property type="match status" value="1"/>
</dbReference>
<reference evidence="4 5" key="1">
    <citation type="submission" date="2010-05" db="EMBL/GenBank/DDBJ databases">
        <title>The Genome Sequence of Thecamonas trahens ATCC 50062.</title>
        <authorList>
            <consortium name="The Broad Institute Genome Sequencing Platform"/>
            <person name="Russ C."/>
            <person name="Cuomo C."/>
            <person name="Shea T."/>
            <person name="Young S.K."/>
            <person name="Zeng Q."/>
            <person name="Koehrsen M."/>
            <person name="Haas B."/>
            <person name="Borodovsky M."/>
            <person name="Guigo R."/>
            <person name="Alvarado L."/>
            <person name="Berlin A."/>
            <person name="Bochicchio J."/>
            <person name="Borenstein D."/>
            <person name="Chapman S."/>
            <person name="Chen Z."/>
            <person name="Freedman E."/>
            <person name="Gellesch M."/>
            <person name="Goldberg J."/>
            <person name="Griggs A."/>
            <person name="Gujja S."/>
            <person name="Heilman E."/>
            <person name="Heiman D."/>
            <person name="Hepburn T."/>
            <person name="Howarth C."/>
            <person name="Jen D."/>
            <person name="Larson L."/>
            <person name="Mehta T."/>
            <person name="Park D."/>
            <person name="Pearson M."/>
            <person name="Roberts A."/>
            <person name="Saif S."/>
            <person name="Shenoy N."/>
            <person name="Sisk P."/>
            <person name="Stolte C."/>
            <person name="Sykes S."/>
            <person name="Thomson T."/>
            <person name="Walk T."/>
            <person name="White J."/>
            <person name="Yandava C."/>
            <person name="Burger G."/>
            <person name="Gray M.W."/>
            <person name="Holland P.W.H."/>
            <person name="King N."/>
            <person name="Lang F.B.F."/>
            <person name="Roger A.J."/>
            <person name="Ruiz-Trillo I."/>
            <person name="Lander E."/>
            <person name="Nusbaum C."/>
        </authorList>
    </citation>
    <scope>NUCLEOTIDE SEQUENCE [LARGE SCALE GENOMIC DNA]</scope>
    <source>
        <strain evidence="4 5">ATCC 50062</strain>
    </source>
</reference>
<dbReference type="AlphaFoldDB" id="A0A0L0DQ91"/>
<evidence type="ECO:0000256" key="2">
    <source>
        <dbReference type="SAM" id="SignalP"/>
    </source>
</evidence>
<feature type="chain" id="PRO_5018547974" evidence="2">
    <location>
        <begin position="22"/>
        <end position="304"/>
    </location>
</feature>
<dbReference type="Proteomes" id="UP000054408">
    <property type="component" value="Unassembled WGS sequence"/>
</dbReference>
<dbReference type="GO" id="GO:0006508">
    <property type="term" value="P:proteolysis"/>
    <property type="evidence" value="ECO:0007669"/>
    <property type="project" value="InterPro"/>
</dbReference>
<dbReference type="PROSITE" id="PS00639">
    <property type="entry name" value="THIOL_PROTEASE_HIS"/>
    <property type="match status" value="1"/>
</dbReference>
<dbReference type="SUPFAM" id="SSF54001">
    <property type="entry name" value="Cysteine proteinases"/>
    <property type="match status" value="1"/>
</dbReference>
<dbReference type="InterPro" id="IPR000169">
    <property type="entry name" value="Pept_cys_AS"/>
</dbReference>
<keyword evidence="5" id="KW-1185">Reference proteome</keyword>
<dbReference type="STRING" id="461836.A0A0L0DQ91"/>
<evidence type="ECO:0000256" key="1">
    <source>
        <dbReference type="ARBA" id="ARBA00008455"/>
    </source>
</evidence>
<dbReference type="PRINTS" id="PR00705">
    <property type="entry name" value="PAPAIN"/>
</dbReference>
<feature type="domain" description="Peptidase C1A papain C-terminal" evidence="3">
    <location>
        <begin position="62"/>
        <end position="300"/>
    </location>
</feature>
<dbReference type="Gene3D" id="3.90.70.10">
    <property type="entry name" value="Cysteine proteinases"/>
    <property type="match status" value="1"/>
</dbReference>
<dbReference type="InterPro" id="IPR013128">
    <property type="entry name" value="Peptidase_C1A"/>
</dbReference>
<dbReference type="InterPro" id="IPR025660">
    <property type="entry name" value="Pept_his_AS"/>
</dbReference>
<organism evidence="4 5">
    <name type="scientific">Thecamonas trahens ATCC 50062</name>
    <dbReference type="NCBI Taxonomy" id="461836"/>
    <lineage>
        <taxon>Eukaryota</taxon>
        <taxon>Apusozoa</taxon>
        <taxon>Apusomonadida</taxon>
        <taxon>Apusomonadidae</taxon>
        <taxon>Thecamonas</taxon>
    </lineage>
</organism>
<dbReference type="OrthoDB" id="190265at2759"/>
<keyword evidence="2" id="KW-0732">Signal</keyword>
<dbReference type="GeneID" id="25568318"/>
<evidence type="ECO:0000313" key="4">
    <source>
        <dbReference type="EMBL" id="KNC54191.1"/>
    </source>
</evidence>
<gene>
    <name evidence="4" type="ORF">AMSG_09978</name>
</gene>
<dbReference type="PANTHER" id="PTHR12411">
    <property type="entry name" value="CYSTEINE PROTEASE FAMILY C1-RELATED"/>
    <property type="match status" value="1"/>
</dbReference>
<dbReference type="InterPro" id="IPR000668">
    <property type="entry name" value="Peptidase_C1A_C"/>
</dbReference>
<dbReference type="SMART" id="SM00645">
    <property type="entry name" value="Pept_C1"/>
    <property type="match status" value="1"/>
</dbReference>
<dbReference type="EMBL" id="GL349487">
    <property type="protein sequence ID" value="KNC54191.1"/>
    <property type="molecule type" value="Genomic_DNA"/>
</dbReference>
<evidence type="ECO:0000259" key="3">
    <source>
        <dbReference type="SMART" id="SM00645"/>
    </source>
</evidence>
<dbReference type="InterPro" id="IPR038765">
    <property type="entry name" value="Papain-like_cys_pep_sf"/>
</dbReference>